<comment type="caution">
    <text evidence="1">The sequence shown here is derived from an EMBL/GenBank/DDBJ whole genome shotgun (WGS) entry which is preliminary data.</text>
</comment>
<sequence>MQTQRLPVEIILHVLEDVEHDLAVRLDELRSPFYWCIPASVLRAAWAQRRYQQRLLWSRSIPPLCQINSMLREYMTNRLKVFKTPPTLRSFGRSKNCHARSVALSATTFYNHRSLTIFADDRIPFGTWRFIGSRNETWESLNFDMDLGNSQVSLGIYKFHMPRLPSLRSFTLRLADTQHWLDHLVLRTLVETSPKLINLTIFHLQGASLVSDNELKPACSLKSLHIRRFRECSQDTVGYLVSNSHQSLEELTIVLDGGPRPTGVTQRFYRGIGAGDLQAALAPCLELRTLRFADRVARLWDYEDLEERELDPDFGPLGFILDDMVKKLHHLQVLKIWGEIFSMTLFDNLNIAGCQLTELSIQSYPGLPMPIFLENLRTNPALSMLEILQIGSDTLPIYYASSLQAACQDLGIQMQILFENVNE</sequence>
<reference evidence="1" key="1">
    <citation type="submission" date="2021-03" db="EMBL/GenBank/DDBJ databases">
        <title>Draft genome sequence of rust myrtle Austropuccinia psidii MF-1, a brazilian biotype.</title>
        <authorList>
            <person name="Quecine M.C."/>
            <person name="Pachon D.M.R."/>
            <person name="Bonatelli M.L."/>
            <person name="Correr F.H."/>
            <person name="Franceschini L.M."/>
            <person name="Leite T.F."/>
            <person name="Margarido G.R.A."/>
            <person name="Almeida C.A."/>
            <person name="Ferrarezi J.A."/>
            <person name="Labate C.A."/>
        </authorList>
    </citation>
    <scope>NUCLEOTIDE SEQUENCE</scope>
    <source>
        <strain evidence="1">MF-1</strain>
    </source>
</reference>
<evidence type="ECO:0000313" key="2">
    <source>
        <dbReference type="Proteomes" id="UP000765509"/>
    </source>
</evidence>
<dbReference type="OrthoDB" id="2496293at2759"/>
<evidence type="ECO:0000313" key="1">
    <source>
        <dbReference type="EMBL" id="MBW0518995.1"/>
    </source>
</evidence>
<keyword evidence="2" id="KW-1185">Reference proteome</keyword>
<dbReference type="AlphaFoldDB" id="A0A9Q3HY39"/>
<dbReference type="Gene3D" id="3.80.10.10">
    <property type="entry name" value="Ribonuclease Inhibitor"/>
    <property type="match status" value="1"/>
</dbReference>
<name>A0A9Q3HY39_9BASI</name>
<protein>
    <submittedName>
        <fullName evidence="1">Uncharacterized protein</fullName>
    </submittedName>
</protein>
<proteinExistence type="predicted"/>
<accession>A0A9Q3HY39</accession>
<dbReference type="Proteomes" id="UP000765509">
    <property type="component" value="Unassembled WGS sequence"/>
</dbReference>
<dbReference type="InterPro" id="IPR032675">
    <property type="entry name" value="LRR_dom_sf"/>
</dbReference>
<organism evidence="1 2">
    <name type="scientific">Austropuccinia psidii MF-1</name>
    <dbReference type="NCBI Taxonomy" id="1389203"/>
    <lineage>
        <taxon>Eukaryota</taxon>
        <taxon>Fungi</taxon>
        <taxon>Dikarya</taxon>
        <taxon>Basidiomycota</taxon>
        <taxon>Pucciniomycotina</taxon>
        <taxon>Pucciniomycetes</taxon>
        <taxon>Pucciniales</taxon>
        <taxon>Sphaerophragmiaceae</taxon>
        <taxon>Austropuccinia</taxon>
    </lineage>
</organism>
<dbReference type="EMBL" id="AVOT02027028">
    <property type="protein sequence ID" value="MBW0518995.1"/>
    <property type="molecule type" value="Genomic_DNA"/>
</dbReference>
<gene>
    <name evidence="1" type="ORF">O181_058710</name>
</gene>
<dbReference type="SUPFAM" id="SSF52047">
    <property type="entry name" value="RNI-like"/>
    <property type="match status" value="1"/>
</dbReference>